<evidence type="ECO:0008006" key="4">
    <source>
        <dbReference type="Google" id="ProtNLM"/>
    </source>
</evidence>
<keyword evidence="1" id="KW-0732">Signal</keyword>
<accession>A0A4R8PUY7</accession>
<dbReference type="AlphaFoldDB" id="A0A4R8PUY7"/>
<sequence length="100" mass="11026">MKLATVISALSLACAVQACAKYKNCHCYDDKGIPDDVATRFACPTTMEQRTELGVTFHECHFYEATVFGPIALNNCRFRRWCRLAGATGGDASCRDKVRG</sequence>
<evidence type="ECO:0000256" key="1">
    <source>
        <dbReference type="SAM" id="SignalP"/>
    </source>
</evidence>
<dbReference type="PROSITE" id="PS51257">
    <property type="entry name" value="PROKAR_LIPOPROTEIN"/>
    <property type="match status" value="1"/>
</dbReference>
<feature type="signal peptide" evidence="1">
    <location>
        <begin position="1"/>
        <end position="20"/>
    </location>
</feature>
<gene>
    <name evidence="2" type="ORF">C8035_v011168</name>
</gene>
<dbReference type="EMBL" id="QAPG01000207">
    <property type="protein sequence ID" value="TDZ29617.1"/>
    <property type="molecule type" value="Genomic_DNA"/>
</dbReference>
<name>A0A4R8PUY7_9PEZI</name>
<feature type="chain" id="PRO_5020763650" description="Extracellular membrane protein CFEM domain-containing protein" evidence="1">
    <location>
        <begin position="21"/>
        <end position="100"/>
    </location>
</feature>
<comment type="caution">
    <text evidence="2">The sequence shown here is derived from an EMBL/GenBank/DDBJ whole genome shotgun (WGS) entry which is preliminary data.</text>
</comment>
<evidence type="ECO:0000313" key="3">
    <source>
        <dbReference type="Proteomes" id="UP000295083"/>
    </source>
</evidence>
<evidence type="ECO:0000313" key="2">
    <source>
        <dbReference type="EMBL" id="TDZ29617.1"/>
    </source>
</evidence>
<organism evidence="2 3">
    <name type="scientific">Colletotrichum spinosum</name>
    <dbReference type="NCBI Taxonomy" id="1347390"/>
    <lineage>
        <taxon>Eukaryota</taxon>
        <taxon>Fungi</taxon>
        <taxon>Dikarya</taxon>
        <taxon>Ascomycota</taxon>
        <taxon>Pezizomycotina</taxon>
        <taxon>Sordariomycetes</taxon>
        <taxon>Hypocreomycetidae</taxon>
        <taxon>Glomerellales</taxon>
        <taxon>Glomerellaceae</taxon>
        <taxon>Colletotrichum</taxon>
        <taxon>Colletotrichum orbiculare species complex</taxon>
    </lineage>
</organism>
<proteinExistence type="predicted"/>
<protein>
    <recommendedName>
        <fullName evidence="4">Extracellular membrane protein CFEM domain-containing protein</fullName>
    </recommendedName>
</protein>
<dbReference type="Proteomes" id="UP000295083">
    <property type="component" value="Unassembled WGS sequence"/>
</dbReference>
<keyword evidence="3" id="KW-1185">Reference proteome</keyword>
<reference evidence="2 3" key="1">
    <citation type="submission" date="2018-11" db="EMBL/GenBank/DDBJ databases">
        <title>Genome sequence and assembly of Colletotrichum spinosum.</title>
        <authorList>
            <person name="Gan P."/>
            <person name="Shirasu K."/>
        </authorList>
    </citation>
    <scope>NUCLEOTIDE SEQUENCE [LARGE SCALE GENOMIC DNA]</scope>
    <source>
        <strain evidence="2 3">CBS 515.97</strain>
    </source>
</reference>